<gene>
    <name evidence="1" type="ORF">PMALA_051510</name>
</gene>
<dbReference type="Proteomes" id="UP000078597">
    <property type="component" value="Unassembled WGS sequence"/>
</dbReference>
<proteinExistence type="predicted"/>
<sequence>LYEKKKEKCCKSGILACPHYFFNCGDEFNPEKILSLLISQNGHSCNGLELFTETKIVDKKLDTDDFGKGFLDSILLTDCSIKDNSPRLRCGFIRVSSLRSRNENAVEHNGQQTNSWSSYSGTRMRKANADLSEVLGEKTSKEFAPKSEEKNKMLLDGNIDNGFRWNYKKGGLRCLPNISEDDKYGLCEYMDELVKNGIFIKTKDSDGHIFKKTNPWTSEELRKLTEIKQKWKSKIVMRLALEQLRNIHVLKTKQTQDSDMKGSLVKKLSGAYSGSNILRNTFFTPFGSCLGKIKKRKKKYRTNFTVLNTERLQKRFIKRTYRNSNRRRFSVVNVER</sequence>
<dbReference type="AlphaFoldDB" id="A0A1A8WW78"/>
<organism evidence="1 2">
    <name type="scientific">Plasmodium malariae</name>
    <dbReference type="NCBI Taxonomy" id="5858"/>
    <lineage>
        <taxon>Eukaryota</taxon>
        <taxon>Sar</taxon>
        <taxon>Alveolata</taxon>
        <taxon>Apicomplexa</taxon>
        <taxon>Aconoidasida</taxon>
        <taxon>Haemosporida</taxon>
        <taxon>Plasmodiidae</taxon>
        <taxon>Plasmodium</taxon>
        <taxon>Plasmodium (Plasmodium)</taxon>
    </lineage>
</organism>
<evidence type="ECO:0000313" key="2">
    <source>
        <dbReference type="Proteomes" id="UP000078597"/>
    </source>
</evidence>
<dbReference type="VEuPathDB" id="PlasmoDB:PmUG01_10052600"/>
<protein>
    <submittedName>
        <fullName evidence="1">PIR Superfamily Protein</fullName>
    </submittedName>
</protein>
<name>A0A1A8WW78_PLAMA</name>
<accession>A0A1A8WW78</accession>
<feature type="non-terminal residue" evidence="1">
    <location>
        <position position="1"/>
    </location>
</feature>
<dbReference type="EMBL" id="FLQW01003746">
    <property type="protein sequence ID" value="SBS96136.1"/>
    <property type="molecule type" value="Genomic_DNA"/>
</dbReference>
<reference evidence="2" key="1">
    <citation type="submission" date="2016-05" db="EMBL/GenBank/DDBJ databases">
        <authorList>
            <person name="Naeem Raeece"/>
        </authorList>
    </citation>
    <scope>NUCLEOTIDE SEQUENCE [LARGE SCALE GENOMIC DNA]</scope>
</reference>
<evidence type="ECO:0000313" key="1">
    <source>
        <dbReference type="EMBL" id="SBS96136.1"/>
    </source>
</evidence>